<name>A0A0P1IL60_9RHOB</name>
<dbReference type="Proteomes" id="UP000051184">
    <property type="component" value="Unassembled WGS sequence"/>
</dbReference>
<dbReference type="InterPro" id="IPR009325">
    <property type="entry name" value="DUF983"/>
</dbReference>
<protein>
    <recommendedName>
        <fullName evidence="4">DUF983 domain-containing protein</fullName>
    </recommendedName>
</protein>
<sequence>MADAIQISNDRPLGTSLMRGAALRCPKCGEGKLLHSYLKVNDCCEACGEEFHHQRADDGPAYVTILIVGKVMIFALSMMWQHWRPEPLTMALVIGSLALVTTLLFLPRAKGFIVAYQWAKRMHGFDKP</sequence>
<keyword evidence="1" id="KW-1133">Transmembrane helix</keyword>
<dbReference type="Pfam" id="PF06170">
    <property type="entry name" value="DUF983"/>
    <property type="match status" value="1"/>
</dbReference>
<dbReference type="AlphaFoldDB" id="A0A0P1IL60"/>
<gene>
    <name evidence="2" type="ORF">TA5114_00145</name>
</gene>
<feature type="transmembrane region" description="Helical" evidence="1">
    <location>
        <begin position="88"/>
        <end position="106"/>
    </location>
</feature>
<keyword evidence="3" id="KW-1185">Reference proteome</keyword>
<dbReference type="EMBL" id="CYUE01000002">
    <property type="protein sequence ID" value="CUK24362.1"/>
    <property type="molecule type" value="Genomic_DNA"/>
</dbReference>
<dbReference type="OrthoDB" id="9799456at2"/>
<reference evidence="3" key="1">
    <citation type="submission" date="2015-09" db="EMBL/GenBank/DDBJ databases">
        <authorList>
            <person name="Rodrigo-Torres Lidia"/>
            <person name="Arahal R.David."/>
        </authorList>
    </citation>
    <scope>NUCLEOTIDE SEQUENCE [LARGE SCALE GENOMIC DNA]</scope>
    <source>
        <strain evidence="3">CECT 5114</strain>
    </source>
</reference>
<dbReference type="STRING" id="1715691.TA5113_00770"/>
<organism evidence="2 3">
    <name type="scientific">Cognatishimia activa</name>
    <dbReference type="NCBI Taxonomy" id="1715691"/>
    <lineage>
        <taxon>Bacteria</taxon>
        <taxon>Pseudomonadati</taxon>
        <taxon>Pseudomonadota</taxon>
        <taxon>Alphaproteobacteria</taxon>
        <taxon>Rhodobacterales</taxon>
        <taxon>Paracoccaceae</taxon>
        <taxon>Cognatishimia</taxon>
    </lineage>
</organism>
<keyword evidence="1" id="KW-0472">Membrane</keyword>
<evidence type="ECO:0008006" key="4">
    <source>
        <dbReference type="Google" id="ProtNLM"/>
    </source>
</evidence>
<feature type="transmembrane region" description="Helical" evidence="1">
    <location>
        <begin position="61"/>
        <end position="82"/>
    </location>
</feature>
<accession>A0A0P1IL60</accession>
<proteinExistence type="predicted"/>
<evidence type="ECO:0000256" key="1">
    <source>
        <dbReference type="SAM" id="Phobius"/>
    </source>
</evidence>
<evidence type="ECO:0000313" key="3">
    <source>
        <dbReference type="Proteomes" id="UP000051184"/>
    </source>
</evidence>
<evidence type="ECO:0000313" key="2">
    <source>
        <dbReference type="EMBL" id="CUK24362.1"/>
    </source>
</evidence>
<dbReference type="RefSeq" id="WP_058313382.1">
    <property type="nucleotide sequence ID" value="NZ_CYTO01000008.1"/>
</dbReference>
<keyword evidence="1" id="KW-0812">Transmembrane</keyword>